<dbReference type="PANTHER" id="PTHR43065">
    <property type="entry name" value="SENSOR HISTIDINE KINASE"/>
    <property type="match status" value="1"/>
</dbReference>
<dbReference type="Gene3D" id="1.10.287.130">
    <property type="match status" value="1"/>
</dbReference>
<dbReference type="Pfam" id="PF00512">
    <property type="entry name" value="HisKA"/>
    <property type="match status" value="1"/>
</dbReference>
<dbReference type="InterPro" id="IPR036097">
    <property type="entry name" value="HisK_dim/P_sf"/>
</dbReference>
<sequence length="368" mass="40195">MIDDSALWSSLPVPAILLDPQDRIADANPAAELFLNASVKSVRGHPVWDRVMVDAPMQEAFDRARETSTPLFVNDVDVGTGERVPLHCNLQISPMQGQPGFMILLISPRELAGRVTHSQSVKSAAKSAIGMAEMLAHEIKNPLAGITGAAQLLSMGLSPEDMELTDLIVEESRRIVKLLEQVEQFGNLSPPDRREVNIHDVLDRARRSALLGFGAHMKIIEDYDPSLPLAWGDPDQLLQVVLNLVKNASEAADKNGGTIRLRSYYEHSFRMRRSDGLGQSLPLQVEVIDDGPGLPADIAGDIFDPFVSGRENGTGLGLALVSKIMSDHDGWISVDSAPGRTVFRMSLPRAPRDMPPPRKPNISKSSRE</sequence>
<comment type="catalytic activity">
    <reaction evidence="1">
        <text>ATP + protein L-histidine = ADP + protein N-phospho-L-histidine.</text>
        <dbReference type="EC" id="2.7.13.3"/>
    </reaction>
</comment>
<evidence type="ECO:0000256" key="5">
    <source>
        <dbReference type="ARBA" id="ARBA00022741"/>
    </source>
</evidence>
<dbReference type="PROSITE" id="PS50109">
    <property type="entry name" value="HIS_KIN"/>
    <property type="match status" value="1"/>
</dbReference>
<dbReference type="SMART" id="SM00091">
    <property type="entry name" value="PAS"/>
    <property type="match status" value="1"/>
</dbReference>
<keyword evidence="6" id="KW-0418">Kinase</keyword>
<proteinExistence type="predicted"/>
<dbReference type="InterPro" id="IPR036890">
    <property type="entry name" value="HATPase_C_sf"/>
</dbReference>
<reference evidence="12" key="1">
    <citation type="journal article" date="2019" name="Int. J. Syst. Evol. Microbiol.">
        <title>The Global Catalogue of Microorganisms (GCM) 10K type strain sequencing project: providing services to taxonomists for standard genome sequencing and annotation.</title>
        <authorList>
            <consortium name="The Broad Institute Genomics Platform"/>
            <consortium name="The Broad Institute Genome Sequencing Center for Infectious Disease"/>
            <person name="Wu L."/>
            <person name="Ma J."/>
        </authorList>
    </citation>
    <scope>NUCLEOTIDE SEQUENCE [LARGE SCALE GENOMIC DNA]</scope>
    <source>
        <strain evidence="12">CCUG 55328</strain>
    </source>
</reference>
<keyword evidence="12" id="KW-1185">Reference proteome</keyword>
<protein>
    <recommendedName>
        <fullName evidence="2">histidine kinase</fullName>
        <ecNumber evidence="2">2.7.13.3</ecNumber>
    </recommendedName>
</protein>
<dbReference type="InterPro" id="IPR003594">
    <property type="entry name" value="HATPase_dom"/>
</dbReference>
<dbReference type="EMBL" id="JBHTKR010000006">
    <property type="protein sequence ID" value="MFD1196156.1"/>
    <property type="molecule type" value="Genomic_DNA"/>
</dbReference>
<feature type="region of interest" description="Disordered" evidence="9">
    <location>
        <begin position="346"/>
        <end position="368"/>
    </location>
</feature>
<evidence type="ECO:0000313" key="11">
    <source>
        <dbReference type="EMBL" id="MFD1196156.1"/>
    </source>
</evidence>
<dbReference type="Pfam" id="PF02518">
    <property type="entry name" value="HATPase_c"/>
    <property type="match status" value="1"/>
</dbReference>
<dbReference type="SUPFAM" id="SSF55785">
    <property type="entry name" value="PYP-like sensor domain (PAS domain)"/>
    <property type="match status" value="1"/>
</dbReference>
<dbReference type="PRINTS" id="PR00344">
    <property type="entry name" value="BCTRLSENSOR"/>
</dbReference>
<dbReference type="Gene3D" id="3.30.450.20">
    <property type="entry name" value="PAS domain"/>
    <property type="match status" value="1"/>
</dbReference>
<evidence type="ECO:0000256" key="6">
    <source>
        <dbReference type="ARBA" id="ARBA00022777"/>
    </source>
</evidence>
<evidence type="ECO:0000256" key="3">
    <source>
        <dbReference type="ARBA" id="ARBA00022553"/>
    </source>
</evidence>
<comment type="caution">
    <text evidence="11">The sequence shown here is derived from an EMBL/GenBank/DDBJ whole genome shotgun (WGS) entry which is preliminary data.</text>
</comment>
<evidence type="ECO:0000313" key="12">
    <source>
        <dbReference type="Proteomes" id="UP001597151"/>
    </source>
</evidence>
<evidence type="ECO:0000256" key="8">
    <source>
        <dbReference type="ARBA" id="ARBA00023012"/>
    </source>
</evidence>
<dbReference type="RefSeq" id="WP_068289821.1">
    <property type="nucleotide sequence ID" value="NZ_JBHTKR010000006.1"/>
</dbReference>
<keyword evidence="3" id="KW-0597">Phosphoprotein</keyword>
<dbReference type="InterPro" id="IPR004358">
    <property type="entry name" value="Sig_transdc_His_kin-like_C"/>
</dbReference>
<dbReference type="SUPFAM" id="SSF47384">
    <property type="entry name" value="Homodimeric domain of signal transducing histidine kinase"/>
    <property type="match status" value="1"/>
</dbReference>
<accession>A0ABW3TI13</accession>
<name>A0ABW3TI13_9RHOB</name>
<keyword evidence="8" id="KW-0902">Two-component regulatory system</keyword>
<dbReference type="CDD" id="cd00082">
    <property type="entry name" value="HisKA"/>
    <property type="match status" value="1"/>
</dbReference>
<keyword evidence="5" id="KW-0547">Nucleotide-binding</keyword>
<dbReference type="PANTHER" id="PTHR43065:SF10">
    <property type="entry name" value="PEROXIDE STRESS-ACTIVATED HISTIDINE KINASE MAK3"/>
    <property type="match status" value="1"/>
</dbReference>
<dbReference type="InterPro" id="IPR000014">
    <property type="entry name" value="PAS"/>
</dbReference>
<evidence type="ECO:0000256" key="9">
    <source>
        <dbReference type="SAM" id="MobiDB-lite"/>
    </source>
</evidence>
<dbReference type="InterPro" id="IPR005467">
    <property type="entry name" value="His_kinase_dom"/>
</dbReference>
<evidence type="ECO:0000259" key="10">
    <source>
        <dbReference type="PROSITE" id="PS50109"/>
    </source>
</evidence>
<evidence type="ECO:0000256" key="1">
    <source>
        <dbReference type="ARBA" id="ARBA00000085"/>
    </source>
</evidence>
<feature type="domain" description="Histidine kinase" evidence="10">
    <location>
        <begin position="134"/>
        <end position="351"/>
    </location>
</feature>
<evidence type="ECO:0000256" key="7">
    <source>
        <dbReference type="ARBA" id="ARBA00022840"/>
    </source>
</evidence>
<dbReference type="InterPro" id="IPR013656">
    <property type="entry name" value="PAS_4"/>
</dbReference>
<dbReference type="SMART" id="SM00387">
    <property type="entry name" value="HATPase_c"/>
    <property type="match status" value="1"/>
</dbReference>
<dbReference type="EC" id="2.7.13.3" evidence="2"/>
<dbReference type="InterPro" id="IPR003661">
    <property type="entry name" value="HisK_dim/P_dom"/>
</dbReference>
<evidence type="ECO:0000256" key="4">
    <source>
        <dbReference type="ARBA" id="ARBA00022679"/>
    </source>
</evidence>
<gene>
    <name evidence="11" type="ORF">ACFQ3C_15920</name>
</gene>
<dbReference type="CDD" id="cd00130">
    <property type="entry name" value="PAS"/>
    <property type="match status" value="1"/>
</dbReference>
<keyword evidence="7" id="KW-0067">ATP-binding</keyword>
<dbReference type="Gene3D" id="3.30.565.10">
    <property type="entry name" value="Histidine kinase-like ATPase, C-terminal domain"/>
    <property type="match status" value="1"/>
</dbReference>
<dbReference type="Pfam" id="PF08448">
    <property type="entry name" value="PAS_4"/>
    <property type="match status" value="1"/>
</dbReference>
<dbReference type="SMART" id="SM00388">
    <property type="entry name" value="HisKA"/>
    <property type="match status" value="1"/>
</dbReference>
<dbReference type="InterPro" id="IPR035965">
    <property type="entry name" value="PAS-like_dom_sf"/>
</dbReference>
<keyword evidence="4" id="KW-0808">Transferase</keyword>
<dbReference type="SUPFAM" id="SSF55874">
    <property type="entry name" value="ATPase domain of HSP90 chaperone/DNA topoisomerase II/histidine kinase"/>
    <property type="match status" value="1"/>
</dbReference>
<dbReference type="Proteomes" id="UP001597151">
    <property type="component" value="Unassembled WGS sequence"/>
</dbReference>
<evidence type="ECO:0000256" key="2">
    <source>
        <dbReference type="ARBA" id="ARBA00012438"/>
    </source>
</evidence>
<organism evidence="11 12">
    <name type="scientific">Seohaeicola saemankumensis</name>
    <dbReference type="NCBI Taxonomy" id="481181"/>
    <lineage>
        <taxon>Bacteria</taxon>
        <taxon>Pseudomonadati</taxon>
        <taxon>Pseudomonadota</taxon>
        <taxon>Alphaproteobacteria</taxon>
        <taxon>Rhodobacterales</taxon>
        <taxon>Roseobacteraceae</taxon>
        <taxon>Seohaeicola</taxon>
    </lineage>
</organism>